<dbReference type="GO" id="GO:0003755">
    <property type="term" value="F:peptidyl-prolyl cis-trans isomerase activity"/>
    <property type="evidence" value="ECO:0007669"/>
    <property type="project" value="UniProtKB-EC"/>
</dbReference>
<sequence length="39" mass="4213">MTSGMDIVNNIGKAMTGIKKGHEDVPLDTIKIEKVTIVD</sequence>
<dbReference type="EC" id="5.2.1.8" evidence="1"/>
<dbReference type="Proteomes" id="UP000029223">
    <property type="component" value="Unassembled WGS sequence"/>
</dbReference>
<proteinExistence type="predicted"/>
<organism evidence="1 2">
    <name type="scientific">Vibrio variabilis</name>
    <dbReference type="NCBI Taxonomy" id="990271"/>
    <lineage>
        <taxon>Bacteria</taxon>
        <taxon>Pseudomonadati</taxon>
        <taxon>Pseudomonadota</taxon>
        <taxon>Gammaproteobacteria</taxon>
        <taxon>Vibrionales</taxon>
        <taxon>Vibrionaceae</taxon>
        <taxon>Vibrio</taxon>
    </lineage>
</organism>
<reference evidence="2" key="1">
    <citation type="submission" date="2014-09" db="EMBL/GenBank/DDBJ databases">
        <title>Vibrio variabilis JCM 19239. (C206) whole genome shotgun sequence.</title>
        <authorList>
            <person name="Sawabe T."/>
            <person name="Meirelles P."/>
            <person name="Nakanishi M."/>
            <person name="Sayaka M."/>
            <person name="Hattori M."/>
            <person name="Ohkuma M."/>
        </authorList>
    </citation>
    <scope>NUCLEOTIDE SEQUENCE [LARGE SCALE GENOMIC DNA]</scope>
    <source>
        <strain evidence="2">JCM 19239</strain>
    </source>
</reference>
<keyword evidence="1" id="KW-0413">Isomerase</keyword>
<evidence type="ECO:0000313" key="2">
    <source>
        <dbReference type="Proteomes" id="UP000029223"/>
    </source>
</evidence>
<protein>
    <submittedName>
        <fullName evidence="1">Peptidyl-prolyl cis-trans isomerase PpiB</fullName>
        <ecNumber evidence="1">5.2.1.8</ecNumber>
    </submittedName>
</protein>
<comment type="caution">
    <text evidence="1">The sequence shown here is derived from an EMBL/GenBank/DDBJ whole genome shotgun (WGS) entry which is preliminary data.</text>
</comment>
<dbReference type="EMBL" id="BBMS01000026">
    <property type="protein sequence ID" value="GAL27234.1"/>
    <property type="molecule type" value="Genomic_DNA"/>
</dbReference>
<evidence type="ECO:0000313" key="1">
    <source>
        <dbReference type="EMBL" id="GAL27234.1"/>
    </source>
</evidence>
<accession>A0ABQ0JEP9</accession>
<keyword evidence="2" id="KW-1185">Reference proteome</keyword>
<name>A0ABQ0JEP9_9VIBR</name>
<gene>
    <name evidence="1" type="ORF">JCM19239_5581</name>
</gene>